<dbReference type="PRINTS" id="PR00455">
    <property type="entry name" value="HTHTETR"/>
</dbReference>
<dbReference type="PANTHER" id="PTHR30055">
    <property type="entry name" value="HTH-TYPE TRANSCRIPTIONAL REGULATOR RUTR"/>
    <property type="match status" value="1"/>
</dbReference>
<name>A0A7U7ET88_9GAMM</name>
<organism evidence="4 5">
    <name type="scientific">Zestomonas carbonaria</name>
    <dbReference type="NCBI Taxonomy" id="2762745"/>
    <lineage>
        <taxon>Bacteria</taxon>
        <taxon>Pseudomonadati</taxon>
        <taxon>Pseudomonadota</taxon>
        <taxon>Gammaproteobacteria</taxon>
        <taxon>Pseudomonadales</taxon>
        <taxon>Pseudomonadaceae</taxon>
        <taxon>Zestomonas</taxon>
    </lineage>
</organism>
<dbReference type="PROSITE" id="PS50977">
    <property type="entry name" value="HTH_TETR_2"/>
    <property type="match status" value="1"/>
</dbReference>
<dbReference type="AlphaFoldDB" id="A0A7U7ET88"/>
<protein>
    <recommendedName>
        <fullName evidence="3">HTH tetR-type domain-containing protein</fullName>
    </recommendedName>
</protein>
<dbReference type="InterPro" id="IPR001647">
    <property type="entry name" value="HTH_TetR"/>
</dbReference>
<dbReference type="InterPro" id="IPR050109">
    <property type="entry name" value="HTH-type_TetR-like_transc_reg"/>
</dbReference>
<gene>
    <name evidence="4" type="ORF">PSEWESI4_04811</name>
</gene>
<dbReference type="InterPro" id="IPR009057">
    <property type="entry name" value="Homeodomain-like_sf"/>
</dbReference>
<dbReference type="GO" id="GO:0000976">
    <property type="term" value="F:transcription cis-regulatory region binding"/>
    <property type="evidence" value="ECO:0007669"/>
    <property type="project" value="TreeGrafter"/>
</dbReference>
<evidence type="ECO:0000313" key="5">
    <source>
        <dbReference type="Proteomes" id="UP000583387"/>
    </source>
</evidence>
<dbReference type="Proteomes" id="UP000583387">
    <property type="component" value="Unassembled WGS sequence"/>
</dbReference>
<feature type="domain" description="HTH tetR-type" evidence="3">
    <location>
        <begin position="20"/>
        <end position="80"/>
    </location>
</feature>
<dbReference type="RefSeq" id="WP_187673795.1">
    <property type="nucleotide sequence ID" value="NZ_CAJFCI010000089.1"/>
</dbReference>
<evidence type="ECO:0000256" key="2">
    <source>
        <dbReference type="PROSITE-ProRule" id="PRU00335"/>
    </source>
</evidence>
<sequence length="215" mass="23267">MSSSEERSSSPRPRRRLSREERQRQLLDVAWRLVREEGTEALTLGRLAEQAGVTKPVVYDHFGTRSGLLAALYQDFDARQTLLMDAALRASEPTLAGRAAVIAVSYIECVLLQGREIPGVIAALASSPELEQIKREYEAVFMEKCRIALAPFAGAGTIAPAGLRAMLGAAEALSHAAVTGEITPRQAQDELFETIVAMVERSANGGTHHVAASER</sequence>
<dbReference type="GO" id="GO:0003700">
    <property type="term" value="F:DNA-binding transcription factor activity"/>
    <property type="evidence" value="ECO:0007669"/>
    <property type="project" value="TreeGrafter"/>
</dbReference>
<dbReference type="Pfam" id="PF00440">
    <property type="entry name" value="TetR_N"/>
    <property type="match status" value="1"/>
</dbReference>
<dbReference type="EMBL" id="CAJFCI010000089">
    <property type="protein sequence ID" value="CAD5110488.1"/>
    <property type="molecule type" value="Genomic_DNA"/>
</dbReference>
<dbReference type="Gene3D" id="1.10.357.10">
    <property type="entry name" value="Tetracycline Repressor, domain 2"/>
    <property type="match status" value="1"/>
</dbReference>
<evidence type="ECO:0000256" key="1">
    <source>
        <dbReference type="ARBA" id="ARBA00023125"/>
    </source>
</evidence>
<feature type="DNA-binding region" description="H-T-H motif" evidence="2">
    <location>
        <begin position="43"/>
        <end position="62"/>
    </location>
</feature>
<evidence type="ECO:0000259" key="3">
    <source>
        <dbReference type="PROSITE" id="PS50977"/>
    </source>
</evidence>
<keyword evidence="5" id="KW-1185">Reference proteome</keyword>
<keyword evidence="1 2" id="KW-0238">DNA-binding</keyword>
<accession>A0A7U7ET88</accession>
<evidence type="ECO:0000313" key="4">
    <source>
        <dbReference type="EMBL" id="CAD5110488.1"/>
    </source>
</evidence>
<comment type="caution">
    <text evidence="4">The sequence shown here is derived from an EMBL/GenBank/DDBJ whole genome shotgun (WGS) entry which is preliminary data.</text>
</comment>
<proteinExistence type="predicted"/>
<dbReference type="PANTHER" id="PTHR30055:SF223">
    <property type="entry name" value="HTH-TYPE TRANSCRIPTIONAL REGULATOR UIDR"/>
    <property type="match status" value="1"/>
</dbReference>
<reference evidence="4 5" key="1">
    <citation type="submission" date="2020-08" db="EMBL/GenBank/DDBJ databases">
        <authorList>
            <person name="Criscuolo A."/>
        </authorList>
    </citation>
    <scope>NUCLEOTIDE SEQUENCE [LARGE SCALE GENOMIC DNA]</scope>
    <source>
        <strain evidence="4">CIP111764</strain>
    </source>
</reference>
<dbReference type="SUPFAM" id="SSF46689">
    <property type="entry name" value="Homeodomain-like"/>
    <property type="match status" value="1"/>
</dbReference>